<dbReference type="AlphaFoldDB" id="A0A5E4NNX7"/>
<dbReference type="OrthoDB" id="10581122at2759"/>
<feature type="region of interest" description="Disordered" evidence="1">
    <location>
        <begin position="47"/>
        <end position="91"/>
    </location>
</feature>
<protein>
    <submittedName>
        <fullName evidence="2">Uncharacterized protein</fullName>
    </submittedName>
</protein>
<keyword evidence="3" id="KW-1185">Reference proteome</keyword>
<proteinExistence type="predicted"/>
<evidence type="ECO:0000256" key="1">
    <source>
        <dbReference type="SAM" id="MobiDB-lite"/>
    </source>
</evidence>
<name>A0A5E4NNX7_9HEMI</name>
<reference evidence="2 3" key="1">
    <citation type="submission" date="2019-08" db="EMBL/GenBank/DDBJ databases">
        <authorList>
            <person name="Alioto T."/>
            <person name="Alioto T."/>
            <person name="Gomez Garrido J."/>
        </authorList>
    </citation>
    <scope>NUCLEOTIDE SEQUENCE [LARGE SCALE GENOMIC DNA]</scope>
</reference>
<dbReference type="Proteomes" id="UP000325440">
    <property type="component" value="Unassembled WGS sequence"/>
</dbReference>
<dbReference type="EMBL" id="CABPRJ010002403">
    <property type="protein sequence ID" value="VVC45453.1"/>
    <property type="molecule type" value="Genomic_DNA"/>
</dbReference>
<accession>A0A5E4NNX7</accession>
<evidence type="ECO:0000313" key="3">
    <source>
        <dbReference type="Proteomes" id="UP000325440"/>
    </source>
</evidence>
<gene>
    <name evidence="2" type="ORF">CINCED_3A009141</name>
</gene>
<sequence length="114" mass="13509">MRIHDLIHTQGVQKWEIRSNNYHFINISCTLYKRENVVQFVRSRRRERMGHVQRADGKLMIGNHKRRNGRDENTGETAPKMDGQCAGDHDRTYAIKKNKLEHIRGKREEQNGKN</sequence>
<evidence type="ECO:0000313" key="2">
    <source>
        <dbReference type="EMBL" id="VVC45453.1"/>
    </source>
</evidence>
<organism evidence="2 3">
    <name type="scientific">Cinara cedri</name>
    <dbReference type="NCBI Taxonomy" id="506608"/>
    <lineage>
        <taxon>Eukaryota</taxon>
        <taxon>Metazoa</taxon>
        <taxon>Ecdysozoa</taxon>
        <taxon>Arthropoda</taxon>
        <taxon>Hexapoda</taxon>
        <taxon>Insecta</taxon>
        <taxon>Pterygota</taxon>
        <taxon>Neoptera</taxon>
        <taxon>Paraneoptera</taxon>
        <taxon>Hemiptera</taxon>
        <taxon>Sternorrhyncha</taxon>
        <taxon>Aphidomorpha</taxon>
        <taxon>Aphidoidea</taxon>
        <taxon>Aphididae</taxon>
        <taxon>Lachninae</taxon>
        <taxon>Cinara</taxon>
    </lineage>
</organism>